<reference evidence="3" key="1">
    <citation type="submission" date="2016-11" db="UniProtKB">
        <authorList>
            <consortium name="WormBaseParasite"/>
        </authorList>
    </citation>
    <scope>IDENTIFICATION</scope>
</reference>
<proteinExistence type="predicted"/>
<evidence type="ECO:0000313" key="3">
    <source>
        <dbReference type="WBParaSite" id="Csp11.Scaffold495.g2190.t1"/>
    </source>
</evidence>
<keyword evidence="1" id="KW-0472">Membrane</keyword>
<keyword evidence="1" id="KW-1133">Transmembrane helix</keyword>
<feature type="transmembrane region" description="Helical" evidence="1">
    <location>
        <begin position="38"/>
        <end position="60"/>
    </location>
</feature>
<accession>A0A1I7T3Y7</accession>
<dbReference type="Proteomes" id="UP000095282">
    <property type="component" value="Unplaced"/>
</dbReference>
<protein>
    <submittedName>
        <fullName evidence="3">Uncharacterized protein</fullName>
    </submittedName>
</protein>
<evidence type="ECO:0000313" key="2">
    <source>
        <dbReference type="Proteomes" id="UP000095282"/>
    </source>
</evidence>
<dbReference type="AlphaFoldDB" id="A0A1I7T3Y7"/>
<dbReference type="eggNOG" id="ENOG502TJA0">
    <property type="taxonomic scope" value="Eukaryota"/>
</dbReference>
<keyword evidence="1" id="KW-0812">Transmembrane</keyword>
<dbReference type="WBParaSite" id="Csp11.Scaffold495.g2190.t1">
    <property type="protein sequence ID" value="Csp11.Scaffold495.g2190.t1"/>
    <property type="gene ID" value="Csp11.Scaffold495.g2190"/>
</dbReference>
<keyword evidence="2" id="KW-1185">Reference proteome</keyword>
<name>A0A1I7T3Y7_9PELO</name>
<feature type="transmembrane region" description="Helical" evidence="1">
    <location>
        <begin position="5"/>
        <end position="26"/>
    </location>
</feature>
<evidence type="ECO:0000256" key="1">
    <source>
        <dbReference type="SAM" id="Phobius"/>
    </source>
</evidence>
<sequence>MDIWLLVLIVDYIIAAIGLIANLVYFKSVVLNTLYDGYWSLLTINISLFVSFWLFVMNVIPFGYMYQYFLLYDIVGEIKNGDHVDGVRQLNGNKINTTQSQEEYFLQLQSTWA</sequence>
<organism evidence="2 3">
    <name type="scientific">Caenorhabditis tropicalis</name>
    <dbReference type="NCBI Taxonomy" id="1561998"/>
    <lineage>
        <taxon>Eukaryota</taxon>
        <taxon>Metazoa</taxon>
        <taxon>Ecdysozoa</taxon>
        <taxon>Nematoda</taxon>
        <taxon>Chromadorea</taxon>
        <taxon>Rhabditida</taxon>
        <taxon>Rhabditina</taxon>
        <taxon>Rhabditomorpha</taxon>
        <taxon>Rhabditoidea</taxon>
        <taxon>Rhabditidae</taxon>
        <taxon>Peloderinae</taxon>
        <taxon>Caenorhabditis</taxon>
    </lineage>
</organism>